<evidence type="ECO:0000313" key="10">
    <source>
        <dbReference type="EnsemblPlants" id="PAC:32946559.CDS.1"/>
    </source>
</evidence>
<dbReference type="InterPro" id="IPR017907">
    <property type="entry name" value="Znf_RING_CS"/>
</dbReference>
<evidence type="ECO:0000256" key="1">
    <source>
        <dbReference type="ARBA" id="ARBA00004496"/>
    </source>
</evidence>
<dbReference type="SMART" id="SM00184">
    <property type="entry name" value="RING"/>
    <property type="match status" value="1"/>
</dbReference>
<evidence type="ECO:0000259" key="8">
    <source>
        <dbReference type="PROSITE" id="PS50089"/>
    </source>
</evidence>
<dbReference type="Gramene" id="Pp3c20_8910V3.6">
    <property type="protein sequence ID" value="PAC:32946564.CDS.1"/>
    <property type="gene ID" value="Pp3c20_8910"/>
</dbReference>
<feature type="compositionally biased region" description="Low complexity" evidence="7">
    <location>
        <begin position="784"/>
        <end position="793"/>
    </location>
</feature>
<feature type="compositionally biased region" description="Basic and acidic residues" evidence="7">
    <location>
        <begin position="98"/>
        <end position="107"/>
    </location>
</feature>
<dbReference type="OrthoDB" id="302966at2759"/>
<dbReference type="EnsemblPlants" id="Pp3c20_8910V3.6">
    <property type="protein sequence ID" value="PAC:32946564.CDS.1"/>
    <property type="gene ID" value="Pp3c20_8910"/>
</dbReference>
<reference evidence="9 11" key="1">
    <citation type="journal article" date="2008" name="Science">
        <title>The Physcomitrella genome reveals evolutionary insights into the conquest of land by plants.</title>
        <authorList>
            <person name="Rensing S."/>
            <person name="Lang D."/>
            <person name="Zimmer A."/>
            <person name="Terry A."/>
            <person name="Salamov A."/>
            <person name="Shapiro H."/>
            <person name="Nishiyama T."/>
            <person name="Perroud P.-F."/>
            <person name="Lindquist E."/>
            <person name="Kamisugi Y."/>
            <person name="Tanahashi T."/>
            <person name="Sakakibara K."/>
            <person name="Fujita T."/>
            <person name="Oishi K."/>
            <person name="Shin-I T."/>
            <person name="Kuroki Y."/>
            <person name="Toyoda A."/>
            <person name="Suzuki Y."/>
            <person name="Hashimoto A."/>
            <person name="Yamaguchi K."/>
            <person name="Sugano A."/>
            <person name="Kohara Y."/>
            <person name="Fujiyama A."/>
            <person name="Anterola A."/>
            <person name="Aoki S."/>
            <person name="Ashton N."/>
            <person name="Barbazuk W.B."/>
            <person name="Barker E."/>
            <person name="Bennetzen J."/>
            <person name="Bezanilla M."/>
            <person name="Blankenship R."/>
            <person name="Cho S.H."/>
            <person name="Dutcher S."/>
            <person name="Estelle M."/>
            <person name="Fawcett J.A."/>
            <person name="Gundlach H."/>
            <person name="Hanada K."/>
            <person name="Heyl A."/>
            <person name="Hicks K.A."/>
            <person name="Hugh J."/>
            <person name="Lohr M."/>
            <person name="Mayer K."/>
            <person name="Melkozernov A."/>
            <person name="Murata T."/>
            <person name="Nelson D."/>
            <person name="Pils B."/>
            <person name="Prigge M."/>
            <person name="Reiss B."/>
            <person name="Renner T."/>
            <person name="Rombauts S."/>
            <person name="Rushton P."/>
            <person name="Sanderfoot A."/>
            <person name="Schween G."/>
            <person name="Shiu S.-H."/>
            <person name="Stueber K."/>
            <person name="Theodoulou F.L."/>
            <person name="Tu H."/>
            <person name="Van de Peer Y."/>
            <person name="Verrier P.J."/>
            <person name="Waters E."/>
            <person name="Wood A."/>
            <person name="Yang L."/>
            <person name="Cove D."/>
            <person name="Cuming A."/>
            <person name="Hasebe M."/>
            <person name="Lucas S."/>
            <person name="Mishler D.B."/>
            <person name="Reski R."/>
            <person name="Grigoriev I."/>
            <person name="Quatrano R.S."/>
            <person name="Boore J.L."/>
        </authorList>
    </citation>
    <scope>NUCLEOTIDE SEQUENCE [LARGE SCALE GENOMIC DNA]</scope>
    <source>
        <strain evidence="10 11">cv. Gransden 2004</strain>
    </source>
</reference>
<dbReference type="AlphaFoldDB" id="A0A2K1IUM1"/>
<evidence type="ECO:0000256" key="4">
    <source>
        <dbReference type="ARBA" id="ARBA00022771"/>
    </source>
</evidence>
<keyword evidence="4 6" id="KW-0863">Zinc-finger</keyword>
<evidence type="ECO:0000256" key="7">
    <source>
        <dbReference type="SAM" id="MobiDB-lite"/>
    </source>
</evidence>
<organism evidence="9">
    <name type="scientific">Physcomitrium patens</name>
    <name type="common">Spreading-leaved earth moss</name>
    <name type="synonym">Physcomitrella patens</name>
    <dbReference type="NCBI Taxonomy" id="3218"/>
    <lineage>
        <taxon>Eukaryota</taxon>
        <taxon>Viridiplantae</taxon>
        <taxon>Streptophyta</taxon>
        <taxon>Embryophyta</taxon>
        <taxon>Bryophyta</taxon>
        <taxon>Bryophytina</taxon>
        <taxon>Bryopsida</taxon>
        <taxon>Funariidae</taxon>
        <taxon>Funariales</taxon>
        <taxon>Funariaceae</taxon>
        <taxon>Physcomitrium</taxon>
    </lineage>
</organism>
<dbReference type="EMBL" id="ABEU02000020">
    <property type="protein sequence ID" value="PNR32979.1"/>
    <property type="molecule type" value="Genomic_DNA"/>
</dbReference>
<reference evidence="10" key="3">
    <citation type="submission" date="2020-12" db="UniProtKB">
        <authorList>
            <consortium name="EnsemblPlants"/>
        </authorList>
    </citation>
    <scope>IDENTIFICATION</scope>
</reference>
<dbReference type="EnsemblPlants" id="Pp3c20_8910V3.3">
    <property type="protein sequence ID" value="PAC:32946561.CDS.1"/>
    <property type="gene ID" value="Pp3c20_8910"/>
</dbReference>
<feature type="compositionally biased region" description="Basic and acidic residues" evidence="7">
    <location>
        <begin position="36"/>
        <end position="49"/>
    </location>
</feature>
<dbReference type="EnsemblPlants" id="Pp3c20_8910V3.1">
    <property type="protein sequence ID" value="PAC:32946559.CDS.1"/>
    <property type="gene ID" value="Pp3c20_8910"/>
</dbReference>
<keyword evidence="5" id="KW-0862">Zinc</keyword>
<protein>
    <recommendedName>
        <fullName evidence="8">RING-type domain-containing protein</fullName>
    </recommendedName>
</protein>
<feature type="compositionally biased region" description="Basic residues" evidence="7">
    <location>
        <begin position="178"/>
        <end position="189"/>
    </location>
</feature>
<evidence type="ECO:0000313" key="11">
    <source>
        <dbReference type="Proteomes" id="UP000006727"/>
    </source>
</evidence>
<dbReference type="PANTHER" id="PTHR12983">
    <property type="entry name" value="RING FINGER 10 FAMILY MEMBER"/>
    <property type="match status" value="1"/>
</dbReference>
<dbReference type="CDD" id="cd16536">
    <property type="entry name" value="RING-HC_RNF10"/>
    <property type="match status" value="1"/>
</dbReference>
<feature type="compositionally biased region" description="Polar residues" evidence="7">
    <location>
        <begin position="124"/>
        <end position="157"/>
    </location>
</feature>
<dbReference type="GO" id="GO:0008270">
    <property type="term" value="F:zinc ion binding"/>
    <property type="evidence" value="ECO:0007669"/>
    <property type="project" value="UniProtKB-KW"/>
</dbReference>
<comment type="subcellular location">
    <subcellularLocation>
        <location evidence="1">Cytoplasm</location>
    </subcellularLocation>
</comment>
<dbReference type="Gramene" id="Pp3c20_8910V3.3">
    <property type="protein sequence ID" value="PAC:32946561.CDS.1"/>
    <property type="gene ID" value="Pp3c20_8910"/>
</dbReference>
<feature type="domain" description="RING-type" evidence="8">
    <location>
        <begin position="244"/>
        <end position="289"/>
    </location>
</feature>
<dbReference type="EnsemblPlants" id="Pp3c20_8910V3.2">
    <property type="protein sequence ID" value="PAC:32946560.CDS.1"/>
    <property type="gene ID" value="Pp3c20_8910"/>
</dbReference>
<proteinExistence type="predicted"/>
<dbReference type="GO" id="GO:0045944">
    <property type="term" value="P:positive regulation of transcription by RNA polymerase II"/>
    <property type="evidence" value="ECO:0000318"/>
    <property type="project" value="GO_Central"/>
</dbReference>
<feature type="region of interest" description="Disordered" evidence="7">
    <location>
        <begin position="169"/>
        <end position="189"/>
    </location>
</feature>
<dbReference type="GeneID" id="112273055"/>
<dbReference type="Gene3D" id="3.30.40.10">
    <property type="entry name" value="Zinc/RING finger domain, C3HC4 (zinc finger)"/>
    <property type="match status" value="1"/>
</dbReference>
<gene>
    <name evidence="10" type="primary">LOC112273055</name>
    <name evidence="9" type="ORF">PHYPA_024922</name>
</gene>
<dbReference type="Gramene" id="Pp3c20_8910V3.2">
    <property type="protein sequence ID" value="PAC:32946560.CDS.1"/>
    <property type="gene ID" value="Pp3c20_8910"/>
</dbReference>
<keyword evidence="2" id="KW-0963">Cytoplasm</keyword>
<dbReference type="RefSeq" id="XP_024357166.1">
    <property type="nucleotide sequence ID" value="XM_024501398.2"/>
</dbReference>
<accession>A0A2K1IUM1</accession>
<dbReference type="PROSITE" id="PS00518">
    <property type="entry name" value="ZF_RING_1"/>
    <property type="match status" value="1"/>
</dbReference>
<feature type="compositionally biased region" description="Low complexity" evidence="7">
    <location>
        <begin position="1"/>
        <end position="14"/>
    </location>
</feature>
<sequence>MSSSSASVAPSSAPREQFRDTSLRHGAAGGSGHFHGSKDNETDVAKEQIPKLNPYAKEFVPIPAASDSFFHVGEPIDQDMFSGNSLNSGSGSGSGPEPGRKGRHETVHASVSRPINVNGKPRPSSKSITSPARNGSGKSWQHSGNAGTTPPGSKKSQTLRAANHLLNFQYDPIQRPPPRSHHQPPPRRQKRIQPYNKELFLQANFRFLVSDLADYSLNASDPDKMLQWEDVVAVNVTAPIPVQCPICLDTPPLCPQITSCGHIFCFPCILHYMMLGDQLRDPWKKCPLCFAMISVKEMRTVIISSVRHYSSGNSIRFNLLTRAKNSITPFEKNKGSLGALAYSDEGEFHLFSKFTLTSEAESITDKAVAELTEWARRAEVQGGEDLGVVPFVFGAIDQLHERKQAWIEHRNLDFLSSSHPVRQRILSQPKAGLSKSLEGNSVHSLNGTDGGGNRVGVVGSVSVNVDIVKDVLSKRYPGGNKGVDLVAETEAAMSKLKEEAGWVYESAFADDADIVISKGKEPESEKAVSVLEEYVAVEMDGDSGVQPDWEDIVVESPEITDPVAVVSDVDKKHKDVKRDQEESDTYTFYQSADGQFLILHPLNMKVLLQHYGDYESLPSSIEADIVELEPVTQTEGTRKRYRYLSHLPLTANFQLCEVDLNGMLPPEAFSPFSEEIRVRQQRRRRAIKLEKNERAREERLAAFTASQPRAPTPADFAAYMGSLQIEEPVSSGFDLGEPTVVTASPPSDSRSLFSNVAKMGFASGYDAPQLVPLESVLSTPWGSSAASSSSSLSKGEAGGHGSSSLSFADKIKAQAPAKPTAEEGNGSVGKNSKKNKKGSMVLLSTAGGRRY</sequence>
<dbReference type="SUPFAM" id="SSF57850">
    <property type="entry name" value="RING/U-box"/>
    <property type="match status" value="1"/>
</dbReference>
<dbReference type="Gramene" id="Pp3c20_8910V3.4">
    <property type="protein sequence ID" value="PAC:32946562.CDS.1"/>
    <property type="gene ID" value="Pp3c20_8910"/>
</dbReference>
<evidence type="ECO:0000256" key="5">
    <source>
        <dbReference type="ARBA" id="ARBA00022833"/>
    </source>
</evidence>
<dbReference type="InterPro" id="IPR001841">
    <property type="entry name" value="Znf_RING"/>
</dbReference>
<keyword evidence="11" id="KW-1185">Reference proteome</keyword>
<dbReference type="STRING" id="3218.A0A2K1IUM1"/>
<dbReference type="InterPro" id="IPR018957">
    <property type="entry name" value="Znf_C3HC4_RING-type"/>
</dbReference>
<dbReference type="EnsemblPlants" id="Pp3c20_8910V3.5">
    <property type="protein sequence ID" value="PAC:32946563.CDS.1"/>
    <property type="gene ID" value="Pp3c20_8910"/>
</dbReference>
<dbReference type="InterPro" id="IPR039739">
    <property type="entry name" value="MAG2/RNF10"/>
</dbReference>
<evidence type="ECO:0000256" key="2">
    <source>
        <dbReference type="ARBA" id="ARBA00022490"/>
    </source>
</evidence>
<dbReference type="PROSITE" id="PS50089">
    <property type="entry name" value="ZF_RING_2"/>
    <property type="match status" value="1"/>
</dbReference>
<dbReference type="Pfam" id="PF00097">
    <property type="entry name" value="zf-C3HC4"/>
    <property type="match status" value="1"/>
</dbReference>
<dbReference type="GO" id="GO:0005737">
    <property type="term" value="C:cytoplasm"/>
    <property type="evidence" value="ECO:0007669"/>
    <property type="project" value="UniProtKB-SubCell"/>
</dbReference>
<dbReference type="PaxDb" id="3218-PP1S9_415V6.2"/>
<dbReference type="EnsemblPlants" id="Pp3c20_8910V3.4">
    <property type="protein sequence ID" value="PAC:32946562.CDS.1"/>
    <property type="gene ID" value="Pp3c20_8910"/>
</dbReference>
<dbReference type="InterPro" id="IPR013083">
    <property type="entry name" value="Znf_RING/FYVE/PHD"/>
</dbReference>
<feature type="region of interest" description="Disordered" evidence="7">
    <location>
        <begin position="71"/>
        <end position="157"/>
    </location>
</feature>
<evidence type="ECO:0000256" key="3">
    <source>
        <dbReference type="ARBA" id="ARBA00022723"/>
    </source>
</evidence>
<name>A0A2K1IUM1_PHYPA</name>
<reference evidence="9 11" key="2">
    <citation type="journal article" date="2018" name="Plant J.">
        <title>The Physcomitrella patens chromosome-scale assembly reveals moss genome structure and evolution.</title>
        <authorList>
            <person name="Lang D."/>
            <person name="Ullrich K.K."/>
            <person name="Murat F."/>
            <person name="Fuchs J."/>
            <person name="Jenkins J."/>
            <person name="Haas F.B."/>
            <person name="Piednoel M."/>
            <person name="Gundlach H."/>
            <person name="Van Bel M."/>
            <person name="Meyberg R."/>
            <person name="Vives C."/>
            <person name="Morata J."/>
            <person name="Symeonidi A."/>
            <person name="Hiss M."/>
            <person name="Muchero W."/>
            <person name="Kamisugi Y."/>
            <person name="Saleh O."/>
            <person name="Blanc G."/>
            <person name="Decker E.L."/>
            <person name="van Gessel N."/>
            <person name="Grimwood J."/>
            <person name="Hayes R.D."/>
            <person name="Graham S.W."/>
            <person name="Gunter L.E."/>
            <person name="McDaniel S.F."/>
            <person name="Hoernstein S.N.W."/>
            <person name="Larsson A."/>
            <person name="Li F.W."/>
            <person name="Perroud P.F."/>
            <person name="Phillips J."/>
            <person name="Ranjan P."/>
            <person name="Rokshar D.S."/>
            <person name="Rothfels C.J."/>
            <person name="Schneider L."/>
            <person name="Shu S."/>
            <person name="Stevenson D.W."/>
            <person name="Thummler F."/>
            <person name="Tillich M."/>
            <person name="Villarreal Aguilar J.C."/>
            <person name="Widiez T."/>
            <person name="Wong G.K."/>
            <person name="Wymore A."/>
            <person name="Zhang Y."/>
            <person name="Zimmer A.D."/>
            <person name="Quatrano R.S."/>
            <person name="Mayer K.F.X."/>
            <person name="Goodstein D."/>
            <person name="Casacuberta J.M."/>
            <person name="Vandepoele K."/>
            <person name="Reski R."/>
            <person name="Cuming A.C."/>
            <person name="Tuskan G.A."/>
            <person name="Maumus F."/>
            <person name="Salse J."/>
            <person name="Schmutz J."/>
            <person name="Rensing S.A."/>
        </authorList>
    </citation>
    <scope>NUCLEOTIDE SEQUENCE [LARGE SCALE GENOMIC DNA]</scope>
    <source>
        <strain evidence="10 11">cv. Gransden 2004</strain>
    </source>
</reference>
<dbReference type="PANTHER" id="PTHR12983:SF9">
    <property type="entry name" value="E3 UBIQUITIN-PROTEIN LIGASE RNF10"/>
    <property type="match status" value="1"/>
</dbReference>
<dbReference type="Proteomes" id="UP000006727">
    <property type="component" value="Chromosome 20"/>
</dbReference>
<feature type="region of interest" description="Disordered" evidence="7">
    <location>
        <begin position="784"/>
        <end position="851"/>
    </location>
</feature>
<dbReference type="Gramene" id="Pp3c20_8910V3.7">
    <property type="protein sequence ID" value="PAC:32946565.CDS.1"/>
    <property type="gene ID" value="Pp3c20_8910"/>
</dbReference>
<dbReference type="GO" id="GO:0000976">
    <property type="term" value="F:transcription cis-regulatory region binding"/>
    <property type="evidence" value="ECO:0000318"/>
    <property type="project" value="GO_Central"/>
</dbReference>
<dbReference type="Gramene" id="Pp3c20_8910V3.5">
    <property type="protein sequence ID" value="PAC:32946563.CDS.1"/>
    <property type="gene ID" value="Pp3c20_8910"/>
</dbReference>
<evidence type="ECO:0000313" key="9">
    <source>
        <dbReference type="EMBL" id="PNR32979.1"/>
    </source>
</evidence>
<keyword evidence="3" id="KW-0479">Metal-binding</keyword>
<feature type="region of interest" description="Disordered" evidence="7">
    <location>
        <begin position="1"/>
        <end position="50"/>
    </location>
</feature>
<evidence type="ECO:0000256" key="6">
    <source>
        <dbReference type="PROSITE-ProRule" id="PRU00175"/>
    </source>
</evidence>
<dbReference type="Gramene" id="Pp3c20_8910V3.1">
    <property type="protein sequence ID" value="PAC:32946559.CDS.1"/>
    <property type="gene ID" value="Pp3c20_8910"/>
</dbReference>
<dbReference type="EnsemblPlants" id="Pp3c20_8910V3.7">
    <property type="protein sequence ID" value="PAC:32946565.CDS.1"/>
    <property type="gene ID" value="Pp3c20_8910"/>
</dbReference>